<reference evidence="2 3" key="1">
    <citation type="submission" date="2018-06" db="EMBL/GenBank/DDBJ databases">
        <title>Genomic Encyclopedia of Archaeal and Bacterial Type Strains, Phase II (KMG-II): from individual species to whole genera.</title>
        <authorList>
            <person name="Goeker M."/>
        </authorList>
    </citation>
    <scope>NUCLEOTIDE SEQUENCE [LARGE SCALE GENOMIC DNA]</scope>
    <source>
        <strain evidence="2 3">DSM 23857</strain>
    </source>
</reference>
<dbReference type="PANTHER" id="PTHR43685">
    <property type="entry name" value="GLYCOSYLTRANSFERASE"/>
    <property type="match status" value="1"/>
</dbReference>
<proteinExistence type="predicted"/>
<evidence type="ECO:0000313" key="2">
    <source>
        <dbReference type="EMBL" id="RAJ11200.1"/>
    </source>
</evidence>
<feature type="domain" description="Glycosyltransferase 2-like" evidence="1">
    <location>
        <begin position="5"/>
        <end position="121"/>
    </location>
</feature>
<accession>A0A327R3A5</accession>
<dbReference type="InterPro" id="IPR029044">
    <property type="entry name" value="Nucleotide-diphossugar_trans"/>
</dbReference>
<organism evidence="2 3">
    <name type="scientific">Chitinophaga skermanii</name>
    <dbReference type="NCBI Taxonomy" id="331697"/>
    <lineage>
        <taxon>Bacteria</taxon>
        <taxon>Pseudomonadati</taxon>
        <taxon>Bacteroidota</taxon>
        <taxon>Chitinophagia</taxon>
        <taxon>Chitinophagales</taxon>
        <taxon>Chitinophagaceae</taxon>
        <taxon>Chitinophaga</taxon>
    </lineage>
</organism>
<dbReference type="AlphaFoldDB" id="A0A327R3A5"/>
<dbReference type="Gene3D" id="3.90.550.10">
    <property type="entry name" value="Spore Coat Polysaccharide Biosynthesis Protein SpsA, Chain A"/>
    <property type="match status" value="1"/>
</dbReference>
<keyword evidence="2" id="KW-0808">Transferase</keyword>
<protein>
    <submittedName>
        <fullName evidence="2">Glycosyl transferase family 2</fullName>
    </submittedName>
</protein>
<dbReference type="RefSeq" id="WP_111596295.1">
    <property type="nucleotide sequence ID" value="NZ_QLLL01000001.1"/>
</dbReference>
<evidence type="ECO:0000313" key="3">
    <source>
        <dbReference type="Proteomes" id="UP000249547"/>
    </source>
</evidence>
<dbReference type="CDD" id="cd00761">
    <property type="entry name" value="Glyco_tranf_GTA_type"/>
    <property type="match status" value="1"/>
</dbReference>
<name>A0A327R3A5_9BACT</name>
<gene>
    <name evidence="2" type="ORF">LX64_00809</name>
</gene>
<dbReference type="InterPro" id="IPR001173">
    <property type="entry name" value="Glyco_trans_2-like"/>
</dbReference>
<dbReference type="Pfam" id="PF00535">
    <property type="entry name" value="Glycos_transf_2"/>
    <property type="match status" value="1"/>
</dbReference>
<dbReference type="InterPro" id="IPR050834">
    <property type="entry name" value="Glycosyltransf_2"/>
</dbReference>
<dbReference type="Proteomes" id="UP000249547">
    <property type="component" value="Unassembled WGS sequence"/>
</dbReference>
<dbReference type="GO" id="GO:0016740">
    <property type="term" value="F:transferase activity"/>
    <property type="evidence" value="ECO:0007669"/>
    <property type="project" value="UniProtKB-KW"/>
</dbReference>
<sequence>MIDFSIVICAYNPEQRILQRCLQAVQHLDVYGLETDIFLVDNNSTTPLLSLPYIQAFLQAMPNMQVLEVKEQGVFHARIAAIEAAQGKHIVYIDADNEPAENYLQALKQLTIAYPQVGAWGPGNVYVDFLDGVPSNIKYTARAAFQERHETEPRYASIAAWQDCYPFGTGLCTQTPILKKYVALAKAGALTLPGRTGKALSSGEDTQMVLLCIREGYAAGVAPILHITHLIPGSRANKGYLKRLIYGTFLCYELSLLQIFPEEITRLQNTVLSPRQFSTLARRQFIRNLFQTAPSKTFAFVQFLAVQAGIYTALGMPLPSTVQRIIRWLKLEK</sequence>
<dbReference type="EMBL" id="QLLL01000001">
    <property type="protein sequence ID" value="RAJ11200.1"/>
    <property type="molecule type" value="Genomic_DNA"/>
</dbReference>
<dbReference type="SUPFAM" id="SSF53448">
    <property type="entry name" value="Nucleotide-diphospho-sugar transferases"/>
    <property type="match status" value="1"/>
</dbReference>
<keyword evidence="3" id="KW-1185">Reference proteome</keyword>
<dbReference type="OrthoDB" id="786280at2"/>
<dbReference type="PANTHER" id="PTHR43685:SF2">
    <property type="entry name" value="GLYCOSYLTRANSFERASE 2-LIKE DOMAIN-CONTAINING PROTEIN"/>
    <property type="match status" value="1"/>
</dbReference>
<comment type="caution">
    <text evidence="2">The sequence shown here is derived from an EMBL/GenBank/DDBJ whole genome shotgun (WGS) entry which is preliminary data.</text>
</comment>
<evidence type="ECO:0000259" key="1">
    <source>
        <dbReference type="Pfam" id="PF00535"/>
    </source>
</evidence>